<protein>
    <submittedName>
        <fullName evidence="9">Phosphate transporter</fullName>
    </submittedName>
</protein>
<feature type="transmembrane region" description="Helical" evidence="7">
    <location>
        <begin position="184"/>
        <end position="212"/>
    </location>
</feature>
<dbReference type="AlphaFoldDB" id="A0A023JMM3"/>
<dbReference type="InterPro" id="IPR005828">
    <property type="entry name" value="MFS_sugar_transport-like"/>
</dbReference>
<dbReference type="InterPro" id="IPR004738">
    <property type="entry name" value="Phos_permease"/>
</dbReference>
<evidence type="ECO:0000256" key="7">
    <source>
        <dbReference type="SAM" id="Phobius"/>
    </source>
</evidence>
<name>A0A023JMM3_GIGMA</name>
<dbReference type="Pfam" id="PF00083">
    <property type="entry name" value="Sugar_tr"/>
    <property type="match status" value="1"/>
</dbReference>
<dbReference type="NCBIfam" id="TIGR00887">
    <property type="entry name" value="2A0109"/>
    <property type="match status" value="1"/>
</dbReference>
<dbReference type="SMR" id="A0A023JMM3"/>
<dbReference type="PROSITE" id="PS50850">
    <property type="entry name" value="MFS"/>
    <property type="match status" value="1"/>
</dbReference>
<evidence type="ECO:0000259" key="8">
    <source>
        <dbReference type="PROSITE" id="PS50850"/>
    </source>
</evidence>
<evidence type="ECO:0000256" key="4">
    <source>
        <dbReference type="ARBA" id="ARBA00022692"/>
    </source>
</evidence>
<sequence>MTEENIVIEDNDYDKRRREALAEIDNAKFGWFHIRTCIVAGVGFFADAYDIFAINLVVIMLGYVYYGKNSLPPDVDLSLKIATPIGTFIGQFGFGILADLVGRKRMYGVELMIIMISTFAICLVANSYVYDPNSKTFVSNAKVISAQGLMLFLRILLGIGIGGDYPLSAIIASEFATTKRRGAMIAAVFAMQGFGILTAAITSTLAVVAFHSSISATNYSSIDYIWRIVTGVGAVPAFIALYYRLTIPESPRYTMDIERNINKATTDISTVMKYGKYQPREEEVIIKVDAPKPSFHDFFVHFGKWKNGRVLLGTAFSWFALDIAFYGIGLNNNIILQSIGFLGDGKDPYETLYKASVGNIIIAMLGTVPGYWITVFLIDIWGRRPIQLMGFAVLTILFIILGVAYSRLMSINWLFILIFTLSQLFSNFGPNVTTFVVPGEVFPTRYRSTGHGLSAASGKLGAIISQVGFFKLKDIGGAPGSNAFLNWLFVIFAIFMFSGLIVTYFCVPETKNLTLEDLSNEDQKGFVKGIKPKLEVNDNNQVN</sequence>
<evidence type="ECO:0000256" key="6">
    <source>
        <dbReference type="ARBA" id="ARBA00023136"/>
    </source>
</evidence>
<evidence type="ECO:0000313" key="9">
    <source>
        <dbReference type="EMBL" id="AHL29283.1"/>
    </source>
</evidence>
<evidence type="ECO:0000256" key="1">
    <source>
        <dbReference type="ARBA" id="ARBA00004141"/>
    </source>
</evidence>
<feature type="domain" description="Major facilitator superfamily (MFS) profile" evidence="8">
    <location>
        <begin position="36"/>
        <end position="511"/>
    </location>
</feature>
<keyword evidence="2" id="KW-0813">Transport</keyword>
<dbReference type="CDD" id="cd17364">
    <property type="entry name" value="MFS_PhT"/>
    <property type="match status" value="1"/>
</dbReference>
<dbReference type="SUPFAM" id="SSF103473">
    <property type="entry name" value="MFS general substrate transporter"/>
    <property type="match status" value="1"/>
</dbReference>
<evidence type="ECO:0000256" key="3">
    <source>
        <dbReference type="ARBA" id="ARBA00022592"/>
    </source>
</evidence>
<feature type="transmembrane region" description="Helical" evidence="7">
    <location>
        <begin position="38"/>
        <end position="65"/>
    </location>
</feature>
<dbReference type="InterPro" id="IPR020846">
    <property type="entry name" value="MFS_dom"/>
</dbReference>
<dbReference type="InterPro" id="IPR036259">
    <property type="entry name" value="MFS_trans_sf"/>
</dbReference>
<comment type="subcellular location">
    <subcellularLocation>
        <location evidence="1">Membrane</location>
        <topology evidence="1">Multi-pass membrane protein</topology>
    </subcellularLocation>
</comment>
<feature type="transmembrane region" description="Helical" evidence="7">
    <location>
        <begin position="450"/>
        <end position="472"/>
    </location>
</feature>
<feature type="transmembrane region" description="Helical" evidence="7">
    <location>
        <begin position="224"/>
        <end position="245"/>
    </location>
</feature>
<dbReference type="PROSITE" id="PS00217">
    <property type="entry name" value="SUGAR_TRANSPORT_2"/>
    <property type="match status" value="1"/>
</dbReference>
<dbReference type="PANTHER" id="PTHR24064">
    <property type="entry name" value="SOLUTE CARRIER FAMILY 22 MEMBER"/>
    <property type="match status" value="1"/>
</dbReference>
<dbReference type="Gene3D" id="1.20.1250.20">
    <property type="entry name" value="MFS general substrate transporter like domains"/>
    <property type="match status" value="2"/>
</dbReference>
<feature type="transmembrane region" description="Helical" evidence="7">
    <location>
        <begin position="411"/>
        <end position="429"/>
    </location>
</feature>
<dbReference type="PROSITE" id="PS00216">
    <property type="entry name" value="SUGAR_TRANSPORT_1"/>
    <property type="match status" value="1"/>
</dbReference>
<keyword evidence="5 7" id="KW-1133">Transmembrane helix</keyword>
<feature type="transmembrane region" description="Helical" evidence="7">
    <location>
        <begin position="484"/>
        <end position="507"/>
    </location>
</feature>
<dbReference type="EMBL" id="KC887075">
    <property type="protein sequence ID" value="AHL29283.1"/>
    <property type="molecule type" value="mRNA"/>
</dbReference>
<feature type="transmembrane region" description="Helical" evidence="7">
    <location>
        <begin position="360"/>
        <end position="381"/>
    </location>
</feature>
<dbReference type="GO" id="GO:0016020">
    <property type="term" value="C:membrane"/>
    <property type="evidence" value="ECO:0007669"/>
    <property type="project" value="UniProtKB-SubCell"/>
</dbReference>
<keyword evidence="3" id="KW-0592">Phosphate transport</keyword>
<reference evidence="9" key="1">
    <citation type="submission" date="2013-04" db="EMBL/GenBank/DDBJ databases">
        <title>A high-affinity phosphate transporter in arbuscular mycorrhizal fungus Gigaspora margarita is essential for the arbuscular mycorrhizal symbiosis.</title>
        <authorList>
            <person name="Xie X."/>
            <person name="Huang W."/>
        </authorList>
    </citation>
    <scope>NUCLEOTIDE SEQUENCE</scope>
</reference>
<evidence type="ECO:0000256" key="2">
    <source>
        <dbReference type="ARBA" id="ARBA00022448"/>
    </source>
</evidence>
<organism evidence="9">
    <name type="scientific">Gigaspora margarita</name>
    <dbReference type="NCBI Taxonomy" id="4874"/>
    <lineage>
        <taxon>Eukaryota</taxon>
        <taxon>Fungi</taxon>
        <taxon>Fungi incertae sedis</taxon>
        <taxon>Mucoromycota</taxon>
        <taxon>Glomeromycotina</taxon>
        <taxon>Glomeromycetes</taxon>
        <taxon>Diversisporales</taxon>
        <taxon>Gigasporaceae</taxon>
        <taxon>Gigaspora</taxon>
    </lineage>
</organism>
<keyword evidence="4 7" id="KW-0812">Transmembrane</keyword>
<feature type="transmembrane region" description="Helical" evidence="7">
    <location>
        <begin position="109"/>
        <end position="129"/>
    </location>
</feature>
<feature type="transmembrane region" description="Helical" evidence="7">
    <location>
        <begin position="77"/>
        <end position="97"/>
    </location>
</feature>
<keyword evidence="6 7" id="KW-0472">Membrane</keyword>
<feature type="transmembrane region" description="Helical" evidence="7">
    <location>
        <begin position="149"/>
        <end position="172"/>
    </location>
</feature>
<proteinExistence type="evidence at transcript level"/>
<dbReference type="InterPro" id="IPR005829">
    <property type="entry name" value="Sugar_transporter_CS"/>
</dbReference>
<feature type="transmembrane region" description="Helical" evidence="7">
    <location>
        <begin position="388"/>
        <end position="405"/>
    </location>
</feature>
<accession>A0A023JMM3</accession>
<gene>
    <name evidence="9" type="primary">PT</name>
</gene>
<evidence type="ECO:0000256" key="5">
    <source>
        <dbReference type="ARBA" id="ARBA00022989"/>
    </source>
</evidence>
<feature type="transmembrane region" description="Helical" evidence="7">
    <location>
        <begin position="310"/>
        <end position="328"/>
    </location>
</feature>
<dbReference type="GO" id="GO:0005315">
    <property type="term" value="F:phosphate transmembrane transporter activity"/>
    <property type="evidence" value="ECO:0007669"/>
    <property type="project" value="InterPro"/>
</dbReference>
<dbReference type="GO" id="GO:0006817">
    <property type="term" value="P:phosphate ion transport"/>
    <property type="evidence" value="ECO:0007669"/>
    <property type="project" value="UniProtKB-KW"/>
</dbReference>